<dbReference type="InterPro" id="IPR011385">
    <property type="entry name" value="Site-sp_rcmbase"/>
</dbReference>
<keyword evidence="3 6" id="KW-1133">Transmembrane helix</keyword>
<proteinExistence type="predicted"/>
<dbReference type="Gene3D" id="1.20.1080.10">
    <property type="entry name" value="Glycerol uptake facilitator protein"/>
    <property type="match status" value="1"/>
</dbReference>
<accession>A0ABR9B6E6</accession>
<keyword evidence="8" id="KW-1185">Reference proteome</keyword>
<evidence type="ECO:0000256" key="6">
    <source>
        <dbReference type="SAM" id="Phobius"/>
    </source>
</evidence>
<keyword evidence="4 6" id="KW-0472">Membrane</keyword>
<dbReference type="Pfam" id="PF10136">
    <property type="entry name" value="SpecificRecomb"/>
    <property type="match status" value="1"/>
</dbReference>
<evidence type="ECO:0000256" key="1">
    <source>
        <dbReference type="ARBA" id="ARBA00004141"/>
    </source>
</evidence>
<organism evidence="7 8">
    <name type="scientific">Thauera sedimentorum</name>
    <dbReference type="NCBI Taxonomy" id="2767595"/>
    <lineage>
        <taxon>Bacteria</taxon>
        <taxon>Pseudomonadati</taxon>
        <taxon>Pseudomonadota</taxon>
        <taxon>Betaproteobacteria</taxon>
        <taxon>Rhodocyclales</taxon>
        <taxon>Zoogloeaceae</taxon>
        <taxon>Thauera</taxon>
    </lineage>
</organism>
<dbReference type="PIRSF" id="PIRSF015380">
    <property type="entry name" value="Site-sp_rcmb"/>
    <property type="match status" value="1"/>
</dbReference>
<feature type="transmembrane region" description="Helical" evidence="6">
    <location>
        <begin position="497"/>
        <end position="518"/>
    </location>
</feature>
<evidence type="ECO:0000256" key="5">
    <source>
        <dbReference type="SAM" id="MobiDB-lite"/>
    </source>
</evidence>
<dbReference type="Proteomes" id="UP000603602">
    <property type="component" value="Unassembled WGS sequence"/>
</dbReference>
<dbReference type="EMBL" id="JACYTO010000001">
    <property type="protein sequence ID" value="MBD8501947.1"/>
    <property type="molecule type" value="Genomic_DNA"/>
</dbReference>
<feature type="transmembrane region" description="Helical" evidence="6">
    <location>
        <begin position="613"/>
        <end position="638"/>
    </location>
</feature>
<feature type="transmembrane region" description="Helical" evidence="6">
    <location>
        <begin position="387"/>
        <end position="405"/>
    </location>
</feature>
<keyword evidence="2 6" id="KW-0812">Transmembrane</keyword>
<evidence type="ECO:0000256" key="2">
    <source>
        <dbReference type="ARBA" id="ARBA00022692"/>
    </source>
</evidence>
<evidence type="ECO:0000313" key="7">
    <source>
        <dbReference type="EMBL" id="MBD8501947.1"/>
    </source>
</evidence>
<dbReference type="RefSeq" id="WP_187716760.1">
    <property type="nucleotide sequence ID" value="NZ_JACTAH010000001.1"/>
</dbReference>
<reference evidence="8" key="1">
    <citation type="submission" date="2023-07" db="EMBL/GenBank/DDBJ databases">
        <title>Thauera sp. CAU 1555 isolated from sand of Yaerae Beach.</title>
        <authorList>
            <person name="Kim W."/>
        </authorList>
    </citation>
    <scope>NUCLEOTIDE SEQUENCE [LARGE SCALE GENOMIC DNA]</scope>
    <source>
        <strain evidence="8">CAU 1555</strain>
    </source>
</reference>
<evidence type="ECO:0000256" key="4">
    <source>
        <dbReference type="ARBA" id="ARBA00023136"/>
    </source>
</evidence>
<comment type="caution">
    <text evidence="7">The sequence shown here is derived from an EMBL/GenBank/DDBJ whole genome shotgun (WGS) entry which is preliminary data.</text>
</comment>
<feature type="transmembrane region" description="Helical" evidence="6">
    <location>
        <begin position="352"/>
        <end position="375"/>
    </location>
</feature>
<feature type="transmembrane region" description="Helical" evidence="6">
    <location>
        <begin position="449"/>
        <end position="470"/>
    </location>
</feature>
<feature type="region of interest" description="Disordered" evidence="5">
    <location>
        <begin position="671"/>
        <end position="713"/>
    </location>
</feature>
<evidence type="ECO:0000313" key="8">
    <source>
        <dbReference type="Proteomes" id="UP000603602"/>
    </source>
</evidence>
<comment type="subcellular location">
    <subcellularLocation>
        <location evidence="1">Membrane</location>
        <topology evidence="1">Multi-pass membrane protein</topology>
    </subcellularLocation>
</comment>
<evidence type="ECO:0000256" key="3">
    <source>
        <dbReference type="ARBA" id="ARBA00022989"/>
    </source>
</evidence>
<name>A0ABR9B6E6_9RHOO</name>
<feature type="transmembrane region" description="Helical" evidence="6">
    <location>
        <begin position="564"/>
        <end position="582"/>
    </location>
</feature>
<dbReference type="InterPro" id="IPR023271">
    <property type="entry name" value="Aquaporin-like"/>
</dbReference>
<sequence length="713" mass="78394">MPLKQDFASILQQFGDPARDQIAAWVALVDRLRPRRAHDTARALQNLQELAKLIDHRQDLRARLRDALLGLVRERKQVSMYVASGLLPSTGFFSETARRISGRLLPEVVDTAYMKDLLSVVFHRTDDELWVRAIPDEEWVAFLDRLLAADDPAAAPVAAEVDGKVPDALEELIEGLRILSYHVSAIGLDPELVRIDPTLEEHESPFIAQNEEVLAYLAHYRTWWSDPAMPLEDERHLTVMLDQCGEVLQRVRRRATKIGTSLTLTFKLERLRQHLDRMAHLLDLLRRLHQERSVHTITPQLVALFKQLVHAECRKNKLSDYWGQNVELLSLRMTESASKTGEHYITTSRSEYFGMLGSAAVGGFIIALMAAFKLVLHDQGFAPLNEALTFCLNYGLGFVLIHILGGTVATKQPAMTANAIAASIGETKGKSRNLENLADLIARTVRSQFAAILGNVGLAVPVAMLIALGIQTLSGEAFVDATKALTLLDEVDPRGGALFFAAVAGVCLFLSGLIAGYYDNLSAYNRVPQRLRQLRWARRLLGEARLARVAGYVENNLGALAGNFFFGFLLGGAAALGMLFGLPLDIRHIAFSSAYVGYAATGLDFAMSWQMVALAAGGVAGIGLVNLAVSFSLTLYVAMRARRITFANARVLVRLVLTRLLTRPQDFILPPLKEAPTEPAPPPPTEVASVLQPRAAQTEARNDGTLGPDAPNR</sequence>
<gene>
    <name evidence="7" type="ORF">IFO67_03550</name>
</gene>
<protein>
    <submittedName>
        <fullName evidence="7">Site-specific recombinase</fullName>
    </submittedName>
</protein>